<dbReference type="InterPro" id="IPR023408">
    <property type="entry name" value="MscS_beta-dom_sf"/>
</dbReference>
<dbReference type="PANTHER" id="PTHR30221:SF1">
    <property type="entry name" value="SMALL-CONDUCTANCE MECHANOSENSITIVE CHANNEL"/>
    <property type="match status" value="1"/>
</dbReference>
<dbReference type="EMBL" id="FNAQ01000001">
    <property type="protein sequence ID" value="SDD69309.1"/>
    <property type="molecule type" value="Genomic_DNA"/>
</dbReference>
<evidence type="ECO:0000313" key="9">
    <source>
        <dbReference type="Proteomes" id="UP000243205"/>
    </source>
</evidence>
<dbReference type="SUPFAM" id="SSF50182">
    <property type="entry name" value="Sm-like ribonucleoproteins"/>
    <property type="match status" value="1"/>
</dbReference>
<dbReference type="Gene3D" id="1.10.287.1260">
    <property type="match status" value="1"/>
</dbReference>
<dbReference type="RefSeq" id="WP_092075193.1">
    <property type="nucleotide sequence ID" value="NZ_FNAQ01000001.1"/>
</dbReference>
<evidence type="ECO:0000259" key="7">
    <source>
        <dbReference type="Pfam" id="PF00924"/>
    </source>
</evidence>
<evidence type="ECO:0000256" key="6">
    <source>
        <dbReference type="SAM" id="Phobius"/>
    </source>
</evidence>
<dbReference type="Gene3D" id="2.30.30.60">
    <property type="match status" value="1"/>
</dbReference>
<keyword evidence="3 6" id="KW-0812">Transmembrane</keyword>
<dbReference type="InterPro" id="IPR045275">
    <property type="entry name" value="MscS_archaea/bacteria_type"/>
</dbReference>
<protein>
    <submittedName>
        <fullName evidence="8">Small-conductance mechanosensitive channel</fullName>
    </submittedName>
</protein>
<dbReference type="GO" id="GO:0016020">
    <property type="term" value="C:membrane"/>
    <property type="evidence" value="ECO:0007669"/>
    <property type="project" value="UniProtKB-SubCell"/>
</dbReference>
<comment type="similarity">
    <text evidence="2">Belongs to the MscS (TC 1.A.23) family.</text>
</comment>
<dbReference type="STRING" id="57664.SAMN05661003_10129"/>
<feature type="transmembrane region" description="Helical" evidence="6">
    <location>
        <begin position="89"/>
        <end position="114"/>
    </location>
</feature>
<feature type="domain" description="Mechanosensitive ion channel MscS" evidence="7">
    <location>
        <begin position="101"/>
        <end position="167"/>
    </location>
</feature>
<dbReference type="InterPro" id="IPR006685">
    <property type="entry name" value="MscS_channel_2nd"/>
</dbReference>
<comment type="subcellular location">
    <subcellularLocation>
        <location evidence="1">Membrane</location>
        <topology evidence="1">Multi-pass membrane protein</topology>
    </subcellularLocation>
</comment>
<organism evidence="8 9">
    <name type="scientific">Desulfuromonas thiophila</name>
    <dbReference type="NCBI Taxonomy" id="57664"/>
    <lineage>
        <taxon>Bacteria</taxon>
        <taxon>Pseudomonadati</taxon>
        <taxon>Thermodesulfobacteriota</taxon>
        <taxon>Desulfuromonadia</taxon>
        <taxon>Desulfuromonadales</taxon>
        <taxon>Desulfuromonadaceae</taxon>
        <taxon>Desulfuromonas</taxon>
    </lineage>
</organism>
<evidence type="ECO:0000256" key="2">
    <source>
        <dbReference type="ARBA" id="ARBA00008017"/>
    </source>
</evidence>
<dbReference type="AlphaFoldDB" id="A0A1G6WU48"/>
<dbReference type="SUPFAM" id="SSF82861">
    <property type="entry name" value="Mechanosensitive channel protein MscS (YggB), transmembrane region"/>
    <property type="match status" value="1"/>
</dbReference>
<evidence type="ECO:0000313" key="8">
    <source>
        <dbReference type="EMBL" id="SDD69309.1"/>
    </source>
</evidence>
<keyword evidence="4 6" id="KW-1133">Transmembrane helix</keyword>
<evidence type="ECO:0000256" key="4">
    <source>
        <dbReference type="ARBA" id="ARBA00022989"/>
    </source>
</evidence>
<feature type="transmembrane region" description="Helical" evidence="6">
    <location>
        <begin position="18"/>
        <end position="39"/>
    </location>
</feature>
<name>A0A1G6WU48_9BACT</name>
<dbReference type="Pfam" id="PF00924">
    <property type="entry name" value="MS_channel_2nd"/>
    <property type="match status" value="1"/>
</dbReference>
<sequence length="270" mass="29736">MEQQSLQHLLSHFSFTRLLLALLFLLATWGFTQLLRLALQRLADRFSRHRLLISSSYPLLRLLLWLAAILFVVVVIFQPPTGTLLTLGASVGLALGLGAQDIIRNIIAGVVILLDRPFRVGDMVAVGDHYGEVTHIGLRSIHLHSFGDSTINLPNALVLGQAVANANSGALDELVEIPFSLPAASDTALLRTLAEEAAFCSPYVYLKKPVVVLVEDAFDRQFLTRIRVKAYVFDVRYERLFASDVCLRFKLALRQRGLTPPLPAGAPDSA</sequence>
<reference evidence="9" key="1">
    <citation type="submission" date="2016-10" db="EMBL/GenBank/DDBJ databases">
        <authorList>
            <person name="Varghese N."/>
            <person name="Submissions S."/>
        </authorList>
    </citation>
    <scope>NUCLEOTIDE SEQUENCE [LARGE SCALE GENOMIC DNA]</scope>
    <source>
        <strain evidence="9">DSM 8987</strain>
    </source>
</reference>
<keyword evidence="9" id="KW-1185">Reference proteome</keyword>
<feature type="transmembrane region" description="Helical" evidence="6">
    <location>
        <begin position="59"/>
        <end position="77"/>
    </location>
</feature>
<gene>
    <name evidence="8" type="ORF">SAMN05661003_10129</name>
</gene>
<dbReference type="Proteomes" id="UP000243205">
    <property type="component" value="Unassembled WGS sequence"/>
</dbReference>
<dbReference type="PANTHER" id="PTHR30221">
    <property type="entry name" value="SMALL-CONDUCTANCE MECHANOSENSITIVE CHANNEL"/>
    <property type="match status" value="1"/>
</dbReference>
<dbReference type="GO" id="GO:0008381">
    <property type="term" value="F:mechanosensitive monoatomic ion channel activity"/>
    <property type="evidence" value="ECO:0007669"/>
    <property type="project" value="InterPro"/>
</dbReference>
<proteinExistence type="inferred from homology"/>
<dbReference type="InterPro" id="IPR010920">
    <property type="entry name" value="LSM_dom_sf"/>
</dbReference>
<dbReference type="InterPro" id="IPR011014">
    <property type="entry name" value="MscS_channel_TM-2"/>
</dbReference>
<evidence type="ECO:0000256" key="1">
    <source>
        <dbReference type="ARBA" id="ARBA00004141"/>
    </source>
</evidence>
<dbReference type="OrthoDB" id="9784565at2"/>
<accession>A0A1G6WU48</accession>
<evidence type="ECO:0000256" key="5">
    <source>
        <dbReference type="ARBA" id="ARBA00023136"/>
    </source>
</evidence>
<keyword evidence="5 6" id="KW-0472">Membrane</keyword>
<evidence type="ECO:0000256" key="3">
    <source>
        <dbReference type="ARBA" id="ARBA00022692"/>
    </source>
</evidence>